<dbReference type="PANTHER" id="PTHR34825:SF1">
    <property type="entry name" value="AAA-ATPASE-LIKE DOMAIN-CONTAINING PROTEIN"/>
    <property type="match status" value="1"/>
</dbReference>
<dbReference type="Gene3D" id="3.40.50.300">
    <property type="entry name" value="P-loop containing nucleotide triphosphate hydrolases"/>
    <property type="match status" value="1"/>
</dbReference>
<feature type="domain" description="AAA-ATPase-like" evidence="1">
    <location>
        <begin position="5"/>
        <end position="226"/>
    </location>
</feature>
<dbReference type="InterPro" id="IPR027417">
    <property type="entry name" value="P-loop_NTPase"/>
</dbReference>
<organism evidence="2 3">
    <name type="scientific">Fusobacterium pseudoperiodonticum</name>
    <dbReference type="NCBI Taxonomy" id="2663009"/>
    <lineage>
        <taxon>Bacteria</taxon>
        <taxon>Fusobacteriati</taxon>
        <taxon>Fusobacteriota</taxon>
        <taxon>Fusobacteriia</taxon>
        <taxon>Fusobacteriales</taxon>
        <taxon>Fusobacteriaceae</taxon>
        <taxon>Fusobacterium</taxon>
    </lineage>
</organism>
<evidence type="ECO:0000313" key="2">
    <source>
        <dbReference type="EMBL" id="ATV58462.1"/>
    </source>
</evidence>
<name>A0A2D3NSX7_9FUSO</name>
<gene>
    <name evidence="2" type="ORF">CTM72_01105</name>
</gene>
<sequence length="392" mass="47000">MKKIPIGINDFKTLIENSYYYIDKTKHIEDLLEDGSEVILFTRPKSFGKTLNMSMLKYFFDIENKEENKKLFTNLYIEKSKYISEQGKYPVIYISFKDLKSKNWEGTIFKLKNQLKDLYKEFLYLKDSLDEISQEDFNKIIYMKEDANYEFSLKYLTEYLYKYYKQKVIVIIDEYDSPVVNSYENNYYDEAILFFRNFYSSVLKDNQYLEKGFLTGILRVAKEGIFSGLNNLEVYSILDNKYSSFFGLTEDEVLKVLDYFNIEYKLNEIKDWYDGYKFGNSEIYNPYSILKYIDKKEVGAYCPISTNNFLIKSFFENLEKDVFHELELLFSDKETIKTIYSDPDFSDIKKPQNIWQLLVHSGYLTVKKRIDRNLYSLTIPNKEIEEFLKEIF</sequence>
<accession>A0A2D3NSX7</accession>
<dbReference type="Pfam" id="PF09820">
    <property type="entry name" value="AAA-ATPase_like"/>
    <property type="match status" value="1"/>
</dbReference>
<dbReference type="RefSeq" id="WP_100024176.1">
    <property type="nucleotide sequence ID" value="NZ_CP024699.1"/>
</dbReference>
<dbReference type="Proteomes" id="UP000230056">
    <property type="component" value="Chromosome"/>
</dbReference>
<evidence type="ECO:0000259" key="1">
    <source>
        <dbReference type="Pfam" id="PF09820"/>
    </source>
</evidence>
<proteinExistence type="predicted"/>
<dbReference type="AlphaFoldDB" id="A0A2D3NSX7"/>
<evidence type="ECO:0000313" key="3">
    <source>
        <dbReference type="Proteomes" id="UP000230056"/>
    </source>
</evidence>
<reference evidence="2 3" key="1">
    <citation type="submission" date="2017-11" db="EMBL/GenBank/DDBJ databases">
        <title>Genome sequencing of Fusobacterium periodonticum KCOM 1261.</title>
        <authorList>
            <person name="Kook J.-K."/>
            <person name="Park S.-N."/>
            <person name="Lim Y.K."/>
        </authorList>
    </citation>
    <scope>NUCLEOTIDE SEQUENCE [LARGE SCALE GENOMIC DNA]</scope>
    <source>
        <strain evidence="2 3">KCOM 1261</strain>
    </source>
</reference>
<dbReference type="PANTHER" id="PTHR34825">
    <property type="entry name" value="CONSERVED PROTEIN, WITH A WEAK D-GALACTARATE DEHYDRATASE/ALTRONATE HYDROLASE DOMAIN"/>
    <property type="match status" value="1"/>
</dbReference>
<protein>
    <recommendedName>
        <fullName evidence="1">AAA-ATPase-like domain-containing protein</fullName>
    </recommendedName>
</protein>
<dbReference type="InterPro" id="IPR018631">
    <property type="entry name" value="AAA-ATPase-like_dom"/>
</dbReference>
<dbReference type="EMBL" id="CP024699">
    <property type="protein sequence ID" value="ATV58462.1"/>
    <property type="molecule type" value="Genomic_DNA"/>
</dbReference>